<gene>
    <name evidence="2" type="ORF">GCM10007147_38740</name>
</gene>
<protein>
    <submittedName>
        <fullName evidence="2">Uncharacterized protein</fullName>
    </submittedName>
</protein>
<evidence type="ECO:0000313" key="2">
    <source>
        <dbReference type="EMBL" id="GHD33757.1"/>
    </source>
</evidence>
<accession>A0A918XIJ6</accession>
<evidence type="ECO:0000256" key="1">
    <source>
        <dbReference type="SAM" id="MobiDB-lite"/>
    </source>
</evidence>
<keyword evidence="3" id="KW-1185">Reference proteome</keyword>
<reference evidence="2 3" key="1">
    <citation type="journal article" date="2014" name="Int. J. Syst. Evol. Microbiol.">
        <title>Complete genome sequence of Corynebacterium casei LMG S-19264T (=DSM 44701T), isolated from a smear-ripened cheese.</title>
        <authorList>
            <consortium name="US DOE Joint Genome Institute (JGI-PGF)"/>
            <person name="Walter F."/>
            <person name="Albersmeier A."/>
            <person name="Kalinowski J."/>
            <person name="Ruckert C."/>
        </authorList>
    </citation>
    <scope>NUCLEOTIDE SEQUENCE [LARGE SCALE GENOMIC DNA]</scope>
    <source>
        <strain evidence="2 3">KCTC 19473</strain>
    </source>
</reference>
<evidence type="ECO:0000313" key="3">
    <source>
        <dbReference type="Proteomes" id="UP000654947"/>
    </source>
</evidence>
<organism evidence="2 3">
    <name type="scientific">Nocardiopsis kunsanensis</name>
    <dbReference type="NCBI Taxonomy" id="141693"/>
    <lineage>
        <taxon>Bacteria</taxon>
        <taxon>Bacillati</taxon>
        <taxon>Actinomycetota</taxon>
        <taxon>Actinomycetes</taxon>
        <taxon>Streptosporangiales</taxon>
        <taxon>Nocardiopsidaceae</taxon>
        <taxon>Nocardiopsis</taxon>
    </lineage>
</organism>
<feature type="compositionally biased region" description="Polar residues" evidence="1">
    <location>
        <begin position="1"/>
        <end position="12"/>
    </location>
</feature>
<dbReference type="Proteomes" id="UP000654947">
    <property type="component" value="Unassembled WGS sequence"/>
</dbReference>
<feature type="region of interest" description="Disordered" evidence="1">
    <location>
        <begin position="1"/>
        <end position="98"/>
    </location>
</feature>
<proteinExistence type="predicted"/>
<dbReference type="AlphaFoldDB" id="A0A918XIJ6"/>
<feature type="compositionally biased region" description="Basic and acidic residues" evidence="1">
    <location>
        <begin position="55"/>
        <end position="71"/>
    </location>
</feature>
<dbReference type="EMBL" id="BMXL01000028">
    <property type="protein sequence ID" value="GHD33757.1"/>
    <property type="molecule type" value="Genomic_DNA"/>
</dbReference>
<sequence length="117" mass="12692">MLCANAQLSNDFFSRPESQELPSKDPVTPGRYTRTPAGRRSFPPAPVPIAAAGPHRPDQRKDREYGQDQQHHPPIGRAPGSEHAQHAHPGPGELVQSLGDGLRVFGVPFCAPSDLRT</sequence>
<comment type="caution">
    <text evidence="2">The sequence shown here is derived from an EMBL/GenBank/DDBJ whole genome shotgun (WGS) entry which is preliminary data.</text>
</comment>
<name>A0A918XIJ6_9ACTN</name>